<dbReference type="EMBL" id="LFOD01000003">
    <property type="protein sequence ID" value="KMV19631.1"/>
    <property type="molecule type" value="Genomic_DNA"/>
</dbReference>
<dbReference type="PATRIC" id="fig|451644.5.peg.1265"/>
<reference evidence="1 2" key="1">
    <citation type="submission" date="2015-06" db="EMBL/GenBank/DDBJ databases">
        <title>Genome sequence of Mycobacterium conceptionense strain MLE.</title>
        <authorList>
            <person name="Greninger A.L."/>
            <person name="Cunningham G."/>
            <person name="Chiu C.Y."/>
            <person name="Miller S."/>
        </authorList>
    </citation>
    <scope>NUCLEOTIDE SEQUENCE [LARGE SCALE GENOMIC DNA]</scope>
    <source>
        <strain evidence="1 2">MLE</strain>
    </source>
</reference>
<proteinExistence type="predicted"/>
<dbReference type="Proteomes" id="UP000037594">
    <property type="component" value="Unassembled WGS sequence"/>
</dbReference>
<name>A0A0J8UE93_9MYCO</name>
<organism evidence="1 2">
    <name type="scientific">Mycolicibacterium conceptionense</name>
    <dbReference type="NCBI Taxonomy" id="451644"/>
    <lineage>
        <taxon>Bacteria</taxon>
        <taxon>Bacillati</taxon>
        <taxon>Actinomycetota</taxon>
        <taxon>Actinomycetes</taxon>
        <taxon>Mycobacteriales</taxon>
        <taxon>Mycobacteriaceae</taxon>
        <taxon>Mycolicibacterium</taxon>
    </lineage>
</organism>
<sequence>MGGTEIDHTPCFERAQRKVSLVASPAPNMDFRVQRVVLIDHAQEPARRIDDTGTWDVSVQDDGRTLKLFKLPAQQDAPEEGPS</sequence>
<comment type="caution">
    <text evidence="1">The sequence shown here is derived from an EMBL/GenBank/DDBJ whole genome shotgun (WGS) entry which is preliminary data.</text>
</comment>
<accession>A0A0J8UE93</accession>
<protein>
    <submittedName>
        <fullName evidence="1">Uncharacterized protein</fullName>
    </submittedName>
</protein>
<gene>
    <name evidence="1" type="ORF">ACT17_06205</name>
</gene>
<evidence type="ECO:0000313" key="1">
    <source>
        <dbReference type="EMBL" id="KMV19631.1"/>
    </source>
</evidence>
<dbReference type="AlphaFoldDB" id="A0A0J8UE93"/>
<evidence type="ECO:0000313" key="2">
    <source>
        <dbReference type="Proteomes" id="UP000037594"/>
    </source>
</evidence>